<feature type="domain" description="GH16" evidence="2">
    <location>
        <begin position="32"/>
        <end position="297"/>
    </location>
</feature>
<evidence type="ECO:0000256" key="1">
    <source>
        <dbReference type="ARBA" id="ARBA00006865"/>
    </source>
</evidence>
<dbReference type="PROSITE" id="PS51762">
    <property type="entry name" value="GH16_2"/>
    <property type="match status" value="1"/>
</dbReference>
<comment type="similarity">
    <text evidence="1">Belongs to the glycosyl hydrolase 16 family.</text>
</comment>
<dbReference type="InterPro" id="IPR000757">
    <property type="entry name" value="Beta-glucanase-like"/>
</dbReference>
<keyword evidence="4" id="KW-1185">Reference proteome</keyword>
<evidence type="ECO:0000313" key="3">
    <source>
        <dbReference type="EMBL" id="GFO67231.1"/>
    </source>
</evidence>
<dbReference type="CDD" id="cd08023">
    <property type="entry name" value="GH16_laminarinase_like"/>
    <property type="match status" value="1"/>
</dbReference>
<dbReference type="RefSeq" id="WP_183359785.1">
    <property type="nucleotide sequence ID" value="NZ_BLXZ01000002.1"/>
</dbReference>
<dbReference type="Gene3D" id="2.60.120.430">
    <property type="entry name" value="Galactose-binding lectin"/>
    <property type="match status" value="1"/>
</dbReference>
<evidence type="ECO:0000259" key="2">
    <source>
        <dbReference type="PROSITE" id="PS51762"/>
    </source>
</evidence>
<dbReference type="Gene3D" id="2.60.120.200">
    <property type="match status" value="1"/>
</dbReference>
<dbReference type="Pfam" id="PF00722">
    <property type="entry name" value="Glyco_hydro_16"/>
    <property type="match status" value="1"/>
</dbReference>
<dbReference type="SUPFAM" id="SSF49899">
    <property type="entry name" value="Concanavalin A-like lectins/glucanases"/>
    <property type="match status" value="1"/>
</dbReference>
<dbReference type="AlphaFoldDB" id="A0A6V8N455"/>
<name>A0A6V8N455_9BACT</name>
<evidence type="ECO:0000313" key="4">
    <source>
        <dbReference type="Proteomes" id="UP000587586"/>
    </source>
</evidence>
<organism evidence="3 4">
    <name type="scientific">Geomonas limicola</name>
    <dbReference type="NCBI Taxonomy" id="2740186"/>
    <lineage>
        <taxon>Bacteria</taxon>
        <taxon>Pseudomonadati</taxon>
        <taxon>Thermodesulfobacteriota</taxon>
        <taxon>Desulfuromonadia</taxon>
        <taxon>Geobacterales</taxon>
        <taxon>Geobacteraceae</taxon>
        <taxon>Geomonas</taxon>
    </lineage>
</organism>
<gene>
    <name evidence="3" type="ORF">GMLC_08100</name>
</gene>
<dbReference type="GO" id="GO:0005975">
    <property type="term" value="P:carbohydrate metabolic process"/>
    <property type="evidence" value="ECO:0007669"/>
    <property type="project" value="InterPro"/>
</dbReference>
<dbReference type="PANTHER" id="PTHR10963">
    <property type="entry name" value="GLYCOSYL HYDROLASE-RELATED"/>
    <property type="match status" value="1"/>
</dbReference>
<reference evidence="4" key="1">
    <citation type="submission" date="2020-06" db="EMBL/GenBank/DDBJ databases">
        <title>Draft genomic sequecing of Geomonas sp. Red745.</title>
        <authorList>
            <person name="Itoh H."/>
            <person name="Xu Z.X."/>
            <person name="Ushijima N."/>
            <person name="Masuda Y."/>
            <person name="Shiratori Y."/>
            <person name="Senoo K."/>
        </authorList>
    </citation>
    <scope>NUCLEOTIDE SEQUENCE [LARGE SCALE GENOMIC DNA]</scope>
    <source>
        <strain evidence="4">Red745</strain>
    </source>
</reference>
<sequence length="734" mass="77861">MKKAFGERRIAAKFLLLLILLAIFGCGTGHGPTSVVDPTTGRQLSLLWSDEFDGAALDASKWNVETGYGPDPNSPGWGNDEWQLYTGSSDNIKVENGHLAITARVSGSGGKRDGTITSGRINTKGKFNVKYGVIQARIKVPGGKGTWPAFWMLGANIDTLPWPKCGEIDVMEVTKYDAADKTTHATVHWYDQTLVNGTEKGWTYTTGKKTFADSLSNDYHVYEVDWNADRIIGKIDGAVYFTRLIDPASMEEFLRDFYLLFDVAVGGNLAEAPNSSGTSWPQTMYVDWVRVYGTPAPATTEAALFSETRSASQIPYSSIINSADWSGDSAIPNPNSTAVTPKEGTRVLSAQFKNDLGKGWNGIFFNLGSADVSGFGSYFFSLDASQFTDLHDLKIEFTDNTDRKGSVMLSSLTPTVSGNWSTYQVPLNSIAQADLAHLVYLGYVNPVNASGQAVAGTLYLDDLYFGACTLAPSVQFTATSYAANATTGTITVTDRCTGAATRPVLISNGSESISVNVTLNASGSGSATVNFGATSDATDTIALNNGATLTASYGSGAATVTGTAAVTAASVSTLVGDRDPKDGAVYLYASNPATVIDLIGGVNYTVRDNWSTGSVFDMAYADATLGSVIAVTPGSGWGISAACLAYTGFPAGFATSYSTLHFKFKGHTSVSVKFPGATTEEVQHPVSSATSLGNGWYQFAINIPATYGTVATTTEMGIFVFNSAPFYLTDLYFD</sequence>
<dbReference type="GO" id="GO:0004553">
    <property type="term" value="F:hydrolase activity, hydrolyzing O-glycosyl compounds"/>
    <property type="evidence" value="ECO:0007669"/>
    <property type="project" value="InterPro"/>
</dbReference>
<protein>
    <recommendedName>
        <fullName evidence="2">GH16 domain-containing protein</fullName>
    </recommendedName>
</protein>
<dbReference type="PANTHER" id="PTHR10963:SF55">
    <property type="entry name" value="GLYCOSIDE HYDROLASE FAMILY 16 PROTEIN"/>
    <property type="match status" value="1"/>
</dbReference>
<accession>A0A6V8N455</accession>
<comment type="caution">
    <text evidence="3">The sequence shown here is derived from an EMBL/GenBank/DDBJ whole genome shotgun (WGS) entry which is preliminary data.</text>
</comment>
<dbReference type="Proteomes" id="UP000587586">
    <property type="component" value="Unassembled WGS sequence"/>
</dbReference>
<dbReference type="InterPro" id="IPR050546">
    <property type="entry name" value="Glycosyl_Hydrlase_16"/>
</dbReference>
<dbReference type="InterPro" id="IPR013320">
    <property type="entry name" value="ConA-like_dom_sf"/>
</dbReference>
<dbReference type="PROSITE" id="PS51257">
    <property type="entry name" value="PROKAR_LIPOPROTEIN"/>
    <property type="match status" value="1"/>
</dbReference>
<proteinExistence type="inferred from homology"/>
<dbReference type="EMBL" id="BLXZ01000002">
    <property type="protein sequence ID" value="GFO67231.1"/>
    <property type="molecule type" value="Genomic_DNA"/>
</dbReference>